<dbReference type="EMBL" id="JXTB01000032">
    <property type="protein sequence ID" value="PON73669.1"/>
    <property type="molecule type" value="Genomic_DNA"/>
</dbReference>
<name>A0A2P5DK41_PARAD</name>
<keyword evidence="2" id="KW-1185">Reference proteome</keyword>
<comment type="caution">
    <text evidence="1">The sequence shown here is derived from an EMBL/GenBank/DDBJ whole genome shotgun (WGS) entry which is preliminary data.</text>
</comment>
<protein>
    <submittedName>
        <fullName evidence="1">Uncharacterized protein</fullName>
    </submittedName>
</protein>
<dbReference type="AlphaFoldDB" id="A0A2P5DK41"/>
<dbReference type="Proteomes" id="UP000237105">
    <property type="component" value="Unassembled WGS sequence"/>
</dbReference>
<evidence type="ECO:0000313" key="2">
    <source>
        <dbReference type="Proteomes" id="UP000237105"/>
    </source>
</evidence>
<organism evidence="1 2">
    <name type="scientific">Parasponia andersonii</name>
    <name type="common">Sponia andersonii</name>
    <dbReference type="NCBI Taxonomy" id="3476"/>
    <lineage>
        <taxon>Eukaryota</taxon>
        <taxon>Viridiplantae</taxon>
        <taxon>Streptophyta</taxon>
        <taxon>Embryophyta</taxon>
        <taxon>Tracheophyta</taxon>
        <taxon>Spermatophyta</taxon>
        <taxon>Magnoliopsida</taxon>
        <taxon>eudicotyledons</taxon>
        <taxon>Gunneridae</taxon>
        <taxon>Pentapetalae</taxon>
        <taxon>rosids</taxon>
        <taxon>fabids</taxon>
        <taxon>Rosales</taxon>
        <taxon>Cannabaceae</taxon>
        <taxon>Parasponia</taxon>
    </lineage>
</organism>
<accession>A0A2P5DK41</accession>
<evidence type="ECO:0000313" key="1">
    <source>
        <dbReference type="EMBL" id="PON73669.1"/>
    </source>
</evidence>
<sequence>YRVRPGNWVDPGKWHAGQSDDFKAQAELGPRVRDGLGLGFSAQPDPIIRAGRSTRPFFLGPDE</sequence>
<gene>
    <name evidence="1" type="ORF">PanWU01x14_055570</name>
</gene>
<feature type="non-terminal residue" evidence="1">
    <location>
        <position position="1"/>
    </location>
</feature>
<proteinExistence type="predicted"/>
<reference evidence="2" key="1">
    <citation type="submission" date="2016-06" db="EMBL/GenBank/DDBJ databases">
        <title>Parallel loss of symbiosis genes in relatives of nitrogen-fixing non-legume Parasponia.</title>
        <authorList>
            <person name="Van Velzen R."/>
            <person name="Holmer R."/>
            <person name="Bu F."/>
            <person name="Rutten L."/>
            <person name="Van Zeijl A."/>
            <person name="Liu W."/>
            <person name="Santuari L."/>
            <person name="Cao Q."/>
            <person name="Sharma T."/>
            <person name="Shen D."/>
            <person name="Roswanjaya Y."/>
            <person name="Wardhani T."/>
            <person name="Kalhor M.S."/>
            <person name="Jansen J."/>
            <person name="Van den Hoogen J."/>
            <person name="Gungor B."/>
            <person name="Hartog M."/>
            <person name="Hontelez J."/>
            <person name="Verver J."/>
            <person name="Yang W.-C."/>
            <person name="Schijlen E."/>
            <person name="Repin R."/>
            <person name="Schilthuizen M."/>
            <person name="Schranz E."/>
            <person name="Heidstra R."/>
            <person name="Miyata K."/>
            <person name="Fedorova E."/>
            <person name="Kohlen W."/>
            <person name="Bisseling T."/>
            <person name="Smit S."/>
            <person name="Geurts R."/>
        </authorList>
    </citation>
    <scope>NUCLEOTIDE SEQUENCE [LARGE SCALE GENOMIC DNA]</scope>
    <source>
        <strain evidence="2">cv. WU1-14</strain>
    </source>
</reference>